<gene>
    <name evidence="3" type="ORF">LY89DRAFT_715236</name>
</gene>
<proteinExistence type="predicted"/>
<evidence type="ECO:0000259" key="2">
    <source>
        <dbReference type="PROSITE" id="PS50011"/>
    </source>
</evidence>
<dbReference type="AlphaFoldDB" id="A0A194XLC6"/>
<feature type="region of interest" description="Disordered" evidence="1">
    <location>
        <begin position="347"/>
        <end position="375"/>
    </location>
</feature>
<evidence type="ECO:0000256" key="1">
    <source>
        <dbReference type="SAM" id="MobiDB-lite"/>
    </source>
</evidence>
<dbReference type="InterPro" id="IPR000719">
    <property type="entry name" value="Prot_kinase_dom"/>
</dbReference>
<dbReference type="OrthoDB" id="3562999at2759"/>
<name>A0A194XLC6_MOLSC</name>
<sequence length="375" mass="41955">MSELDDDEGWLTSDTNWKTRLQSGFKGQRILGVGSYGIAGLWSYEGPPETAPAIQHVVAKECEIAKFDKREDVFVEGRILSMLEKVQSRHILRMYGPVMNDENLGEEVVRLFLEYCPDGDLGRLLNPKPTGRKNEIVKPPRTPILEVDLWAMFYCLALGLAVMGRGTEDDTAPDFGTAIEEPRMDQQTDQTGIGKLFAGESFYRPPEADPEIKRQLENPRKGTTSNIFQTTKDFRTPLVQVIKVGQKAPPVGIQETWSKSQGSDLEDIDPSIYSKGLIDLVVICLMREPLQRPNALDLQRMVRMGLDTAKAVTETQNLLEYTGMVDIPMVQILWPQPPEFVMQPLEPLKGKRKLAGGSGASPRPRKRNAGSQIPF</sequence>
<dbReference type="PROSITE" id="PS50011">
    <property type="entry name" value="PROTEIN_KINASE_DOM"/>
    <property type="match status" value="1"/>
</dbReference>
<feature type="domain" description="Protein kinase" evidence="2">
    <location>
        <begin position="25"/>
        <end position="304"/>
    </location>
</feature>
<dbReference type="STRING" id="149040.A0A194XLC6"/>
<dbReference type="EMBL" id="KQ947408">
    <property type="protein sequence ID" value="KUJ20931.1"/>
    <property type="molecule type" value="Genomic_DNA"/>
</dbReference>
<dbReference type="KEGG" id="psco:LY89DRAFT_715236"/>
<dbReference type="InterPro" id="IPR011009">
    <property type="entry name" value="Kinase-like_dom_sf"/>
</dbReference>
<protein>
    <recommendedName>
        <fullName evidence="2">Protein kinase domain-containing protein</fullName>
    </recommendedName>
</protein>
<evidence type="ECO:0000313" key="3">
    <source>
        <dbReference type="EMBL" id="KUJ20931.1"/>
    </source>
</evidence>
<evidence type="ECO:0000313" key="4">
    <source>
        <dbReference type="Proteomes" id="UP000070700"/>
    </source>
</evidence>
<organism evidence="3 4">
    <name type="scientific">Mollisia scopiformis</name>
    <name type="common">Conifer needle endophyte fungus</name>
    <name type="synonym">Phialocephala scopiformis</name>
    <dbReference type="NCBI Taxonomy" id="149040"/>
    <lineage>
        <taxon>Eukaryota</taxon>
        <taxon>Fungi</taxon>
        <taxon>Dikarya</taxon>
        <taxon>Ascomycota</taxon>
        <taxon>Pezizomycotina</taxon>
        <taxon>Leotiomycetes</taxon>
        <taxon>Helotiales</taxon>
        <taxon>Mollisiaceae</taxon>
        <taxon>Mollisia</taxon>
    </lineage>
</organism>
<dbReference type="SUPFAM" id="SSF56112">
    <property type="entry name" value="Protein kinase-like (PK-like)"/>
    <property type="match status" value="1"/>
</dbReference>
<dbReference type="RefSeq" id="XP_018075286.1">
    <property type="nucleotide sequence ID" value="XM_018218187.1"/>
</dbReference>
<dbReference type="GO" id="GO:0005524">
    <property type="term" value="F:ATP binding"/>
    <property type="evidence" value="ECO:0007669"/>
    <property type="project" value="InterPro"/>
</dbReference>
<dbReference type="GeneID" id="28827913"/>
<dbReference type="InParanoid" id="A0A194XLC6"/>
<dbReference type="Proteomes" id="UP000070700">
    <property type="component" value="Unassembled WGS sequence"/>
</dbReference>
<keyword evidence="4" id="KW-1185">Reference proteome</keyword>
<accession>A0A194XLC6</accession>
<reference evidence="3 4" key="1">
    <citation type="submission" date="2015-10" db="EMBL/GenBank/DDBJ databases">
        <title>Full genome of DAOMC 229536 Phialocephala scopiformis, a fungal endophyte of spruce producing the potent anti-insectan compound rugulosin.</title>
        <authorList>
            <consortium name="DOE Joint Genome Institute"/>
            <person name="Walker A.K."/>
            <person name="Frasz S.L."/>
            <person name="Seifert K.A."/>
            <person name="Miller J.D."/>
            <person name="Mondo S.J."/>
            <person name="Labutti K."/>
            <person name="Lipzen A."/>
            <person name="Dockter R."/>
            <person name="Kennedy M."/>
            <person name="Grigoriev I.V."/>
            <person name="Spatafora J.W."/>
        </authorList>
    </citation>
    <scope>NUCLEOTIDE SEQUENCE [LARGE SCALE GENOMIC DNA]</scope>
    <source>
        <strain evidence="3 4">CBS 120377</strain>
    </source>
</reference>
<dbReference type="GO" id="GO:0004672">
    <property type="term" value="F:protein kinase activity"/>
    <property type="evidence" value="ECO:0007669"/>
    <property type="project" value="InterPro"/>
</dbReference>
<dbReference type="Gene3D" id="1.10.510.10">
    <property type="entry name" value="Transferase(Phosphotransferase) domain 1"/>
    <property type="match status" value="1"/>
</dbReference>